<evidence type="ECO:0000313" key="2">
    <source>
        <dbReference type="Proteomes" id="UP000644699"/>
    </source>
</evidence>
<organism evidence="1 2">
    <name type="scientific">Aureimonas endophytica</name>
    <dbReference type="NCBI Taxonomy" id="2027858"/>
    <lineage>
        <taxon>Bacteria</taxon>
        <taxon>Pseudomonadati</taxon>
        <taxon>Pseudomonadota</taxon>
        <taxon>Alphaproteobacteria</taxon>
        <taxon>Hyphomicrobiales</taxon>
        <taxon>Aurantimonadaceae</taxon>
        <taxon>Aureimonas</taxon>
    </lineage>
</organism>
<comment type="caution">
    <text evidence="1">The sequence shown here is derived from an EMBL/GenBank/DDBJ whole genome shotgun (WGS) entry which is preliminary data.</text>
</comment>
<dbReference type="Proteomes" id="UP000644699">
    <property type="component" value="Unassembled WGS sequence"/>
</dbReference>
<name>A0A917ED09_9HYPH</name>
<keyword evidence="2" id="KW-1185">Reference proteome</keyword>
<evidence type="ECO:0000313" key="1">
    <source>
        <dbReference type="EMBL" id="GGE24597.1"/>
    </source>
</evidence>
<reference evidence="1" key="2">
    <citation type="submission" date="2020-09" db="EMBL/GenBank/DDBJ databases">
        <authorList>
            <person name="Sun Q."/>
            <person name="Zhou Y."/>
        </authorList>
    </citation>
    <scope>NUCLEOTIDE SEQUENCE</scope>
    <source>
        <strain evidence="1">CGMCC 1.15367</strain>
    </source>
</reference>
<sequence>MDAIVTAHTTGSTKLAQGQASVAFGGDVFSTAAGGGNPAITDANGSSQTGRAGYIVLENYGQRFDDAANPSLPPMVGGTETALDGVASNSSTYGILRLATAVPNTDTAYERKLAGTTGGIGYAAGIVETEGTPTVGLANFASLSATPNLTNLAFDGSRNLVSAALTYDGAPASVLLGDISNSGNSAYVSDQRFALRTDRADKSKDLAFVSGDLVKDGIKSGGKTGLAAIGYDGNTNYKYAKWGFFFGDTKTTDGSRRHVSLGSFATGTPTEIRSGATGTVTYDGHLLGNISNGSSTYTTAGSFRDTFDFGTRRGNVGVQFDGRSYAGTSSAEQNGRYANSIAEVGSNGLGAGVYAGQMKGQFVGGQDAGGRPHGLVGAFQIDNAQNYVAVGTFAADGH</sequence>
<gene>
    <name evidence="1" type="ORF">GCM10011390_50050</name>
</gene>
<protein>
    <submittedName>
        <fullName evidence="1">Uncharacterized protein</fullName>
    </submittedName>
</protein>
<dbReference type="AlphaFoldDB" id="A0A917ED09"/>
<proteinExistence type="predicted"/>
<dbReference type="EMBL" id="BMIQ01000014">
    <property type="protein sequence ID" value="GGE24597.1"/>
    <property type="molecule type" value="Genomic_DNA"/>
</dbReference>
<reference evidence="1" key="1">
    <citation type="journal article" date="2014" name="Int. J. Syst. Evol. Microbiol.">
        <title>Complete genome sequence of Corynebacterium casei LMG S-19264T (=DSM 44701T), isolated from a smear-ripened cheese.</title>
        <authorList>
            <consortium name="US DOE Joint Genome Institute (JGI-PGF)"/>
            <person name="Walter F."/>
            <person name="Albersmeier A."/>
            <person name="Kalinowski J."/>
            <person name="Ruckert C."/>
        </authorList>
    </citation>
    <scope>NUCLEOTIDE SEQUENCE</scope>
    <source>
        <strain evidence="1">CGMCC 1.15367</strain>
    </source>
</reference>
<accession>A0A917ED09</accession>